<evidence type="ECO:0000256" key="7">
    <source>
        <dbReference type="ARBA" id="ARBA00022670"/>
    </source>
</evidence>
<evidence type="ECO:0000256" key="12">
    <source>
        <dbReference type="ARBA" id="ARBA00023180"/>
    </source>
</evidence>
<protein>
    <recommendedName>
        <fullName evidence="18">Dipeptidyl peptidase 2</fullName>
        <ecNumber evidence="17">3.4.14.2</ecNumber>
    </recommendedName>
    <alternativeName>
        <fullName evidence="21">Dipeptidyl aminopeptidase II</fullName>
    </alternativeName>
    <alternativeName>
        <fullName evidence="22">Dipeptidyl peptidase 7</fullName>
    </alternativeName>
    <alternativeName>
        <fullName evidence="20">Dipeptidyl peptidase II</fullName>
    </alternativeName>
    <alternativeName>
        <fullName evidence="19">Quiescent cell proline dipeptidase</fullName>
    </alternativeName>
</protein>
<feature type="region of interest" description="Disordered" evidence="23">
    <location>
        <begin position="585"/>
        <end position="632"/>
    </location>
</feature>
<keyword evidence="9" id="KW-0378">Hydrolase</keyword>
<reference evidence="24" key="2">
    <citation type="submission" date="2025-09" db="UniProtKB">
        <authorList>
            <consortium name="Ensembl"/>
        </authorList>
    </citation>
    <scope>IDENTIFICATION</scope>
    <source>
        <strain evidence="24">Glennie</strain>
    </source>
</reference>
<dbReference type="Gene3D" id="1.20.120.980">
    <property type="entry name" value="Serine carboxypeptidase S28, SKS domain"/>
    <property type="match status" value="1"/>
</dbReference>
<comment type="subcellular location">
    <subcellularLocation>
        <location evidence="2">Cytoplasmic vesicle</location>
    </subcellularLocation>
    <subcellularLocation>
        <location evidence="1">Lysosome</location>
    </subcellularLocation>
    <subcellularLocation>
        <location evidence="3">Secreted</location>
    </subcellularLocation>
</comment>
<evidence type="ECO:0000256" key="2">
    <source>
        <dbReference type="ARBA" id="ARBA00004541"/>
    </source>
</evidence>
<dbReference type="GeneTree" id="ENSGT00940000159838"/>
<evidence type="ECO:0000256" key="14">
    <source>
        <dbReference type="ARBA" id="ARBA00023329"/>
    </source>
</evidence>
<dbReference type="InParanoid" id="A0A6I8PHZ1"/>
<feature type="compositionally biased region" description="Gly residues" evidence="23">
    <location>
        <begin position="1"/>
        <end position="10"/>
    </location>
</feature>
<dbReference type="Gene3D" id="3.40.50.1820">
    <property type="entry name" value="alpha/beta hydrolase"/>
    <property type="match status" value="1"/>
</dbReference>
<evidence type="ECO:0000256" key="11">
    <source>
        <dbReference type="ARBA" id="ARBA00023145"/>
    </source>
</evidence>
<dbReference type="InterPro" id="IPR008758">
    <property type="entry name" value="Peptidase_S28"/>
</dbReference>
<dbReference type="AlphaFoldDB" id="A0A6I8PHZ1"/>
<gene>
    <name evidence="24" type="primary">DPP7</name>
</gene>
<dbReference type="GO" id="GO:0006508">
    <property type="term" value="P:proteolysis"/>
    <property type="evidence" value="ECO:0007669"/>
    <property type="project" value="UniProtKB-KW"/>
</dbReference>
<evidence type="ECO:0000256" key="18">
    <source>
        <dbReference type="ARBA" id="ARBA00071692"/>
    </source>
</evidence>
<dbReference type="FunFam" id="3.40.50.1820:FF:000484">
    <property type="entry name" value="Dipeptidyl peptidase 2"/>
    <property type="match status" value="1"/>
</dbReference>
<dbReference type="Ensembl" id="ENSOANT00000061877.1">
    <property type="protein sequence ID" value="ENSOANP00000053642.1"/>
    <property type="gene ID" value="ENSOANG00000044155.1"/>
</dbReference>
<evidence type="ECO:0000256" key="15">
    <source>
        <dbReference type="ARBA" id="ARBA00052693"/>
    </source>
</evidence>
<proteinExistence type="inferred from homology"/>
<keyword evidence="11" id="KW-0865">Zymogen</keyword>
<evidence type="ECO:0000313" key="25">
    <source>
        <dbReference type="Proteomes" id="UP000002279"/>
    </source>
</evidence>
<feature type="region of interest" description="Disordered" evidence="23">
    <location>
        <begin position="1"/>
        <end position="48"/>
    </location>
</feature>
<evidence type="ECO:0000256" key="6">
    <source>
        <dbReference type="ARBA" id="ARBA00022525"/>
    </source>
</evidence>
<accession>A0A6I8PHZ1</accession>
<dbReference type="Proteomes" id="UP000002279">
    <property type="component" value="Unplaced"/>
</dbReference>
<dbReference type="PANTHER" id="PTHR11010">
    <property type="entry name" value="PROTEASE S28 PRO-X CARBOXYPEPTIDASE-RELATED"/>
    <property type="match status" value="1"/>
</dbReference>
<dbReference type="InterPro" id="IPR029058">
    <property type="entry name" value="AB_hydrolase_fold"/>
</dbReference>
<dbReference type="EC" id="3.4.14.2" evidence="17"/>
<evidence type="ECO:0000256" key="19">
    <source>
        <dbReference type="ARBA" id="ARBA00075231"/>
    </source>
</evidence>
<keyword evidence="13" id="KW-0458">Lysosome</keyword>
<dbReference type="FunCoup" id="A0A6I8PHZ1">
    <property type="interactions" value="540"/>
</dbReference>
<evidence type="ECO:0000256" key="9">
    <source>
        <dbReference type="ARBA" id="ARBA00022801"/>
    </source>
</evidence>
<evidence type="ECO:0000256" key="16">
    <source>
        <dbReference type="ARBA" id="ARBA00057675"/>
    </source>
</evidence>
<dbReference type="GO" id="GO:0070008">
    <property type="term" value="F:serine-type exopeptidase activity"/>
    <property type="evidence" value="ECO:0007669"/>
    <property type="project" value="InterPro"/>
</dbReference>
<organism evidence="24 25">
    <name type="scientific">Ornithorhynchus anatinus</name>
    <name type="common">Duckbill platypus</name>
    <dbReference type="NCBI Taxonomy" id="9258"/>
    <lineage>
        <taxon>Eukaryota</taxon>
        <taxon>Metazoa</taxon>
        <taxon>Chordata</taxon>
        <taxon>Craniata</taxon>
        <taxon>Vertebrata</taxon>
        <taxon>Euteleostomi</taxon>
        <taxon>Mammalia</taxon>
        <taxon>Monotremata</taxon>
        <taxon>Ornithorhynchidae</taxon>
        <taxon>Ornithorhynchus</taxon>
    </lineage>
</organism>
<dbReference type="Pfam" id="PF05577">
    <property type="entry name" value="Peptidase_S28"/>
    <property type="match status" value="1"/>
</dbReference>
<feature type="region of interest" description="Disordered" evidence="23">
    <location>
        <begin position="449"/>
        <end position="482"/>
    </location>
</feature>
<reference evidence="24" key="1">
    <citation type="submission" date="2025-08" db="UniProtKB">
        <authorList>
            <consortium name="Ensembl"/>
        </authorList>
    </citation>
    <scope>IDENTIFICATION</scope>
    <source>
        <strain evidence="24">Glennie</strain>
    </source>
</reference>
<comment type="function">
    <text evidence="16">Plays an important role in the degradation of some oligopeptides.</text>
</comment>
<evidence type="ECO:0000256" key="8">
    <source>
        <dbReference type="ARBA" id="ARBA00022729"/>
    </source>
</evidence>
<evidence type="ECO:0000256" key="21">
    <source>
        <dbReference type="ARBA" id="ARBA00080970"/>
    </source>
</evidence>
<evidence type="ECO:0000256" key="17">
    <source>
        <dbReference type="ARBA" id="ARBA00066778"/>
    </source>
</evidence>
<name>A0A6I8PHZ1_ORNAN</name>
<dbReference type="Bgee" id="ENSOANG00000044155">
    <property type="expression patterns" value="Expressed in adult mammalian kidney and 8 other cell types or tissues"/>
</dbReference>
<dbReference type="GO" id="GO:0008239">
    <property type="term" value="F:dipeptidyl-peptidase activity"/>
    <property type="evidence" value="ECO:0000318"/>
    <property type="project" value="GO_Central"/>
</dbReference>
<dbReference type="GO" id="GO:0031982">
    <property type="term" value="C:vesicle"/>
    <property type="evidence" value="ECO:0000318"/>
    <property type="project" value="GO_Central"/>
</dbReference>
<comment type="catalytic activity">
    <reaction evidence="15">
        <text>Release of an N-terminal dipeptide, Xaa-Yaa-|-, preferentially when Yaa is Ala or Pro. Substrates are oligopeptides, preferentially tripeptides.</text>
        <dbReference type="EC" id="3.4.14.2"/>
    </reaction>
</comment>
<dbReference type="GO" id="GO:0031410">
    <property type="term" value="C:cytoplasmic vesicle"/>
    <property type="evidence" value="ECO:0007669"/>
    <property type="project" value="UniProtKB-SubCell"/>
</dbReference>
<evidence type="ECO:0000256" key="5">
    <source>
        <dbReference type="ARBA" id="ARBA00011738"/>
    </source>
</evidence>
<keyword evidence="12" id="KW-0325">Glycoprotein</keyword>
<dbReference type="InterPro" id="IPR042269">
    <property type="entry name" value="Ser_carbopepase_S28_SKS"/>
</dbReference>
<comment type="similarity">
    <text evidence="4">Belongs to the peptidase S28 family.</text>
</comment>
<comment type="subunit">
    <text evidence="5">Homodimer.</text>
</comment>
<evidence type="ECO:0000256" key="20">
    <source>
        <dbReference type="ARBA" id="ARBA00077913"/>
    </source>
</evidence>
<keyword evidence="25" id="KW-1185">Reference proteome</keyword>
<evidence type="ECO:0000256" key="13">
    <source>
        <dbReference type="ARBA" id="ARBA00023228"/>
    </source>
</evidence>
<evidence type="ECO:0000256" key="3">
    <source>
        <dbReference type="ARBA" id="ARBA00004613"/>
    </source>
</evidence>
<evidence type="ECO:0000256" key="22">
    <source>
        <dbReference type="ARBA" id="ARBA00081307"/>
    </source>
</evidence>
<evidence type="ECO:0000256" key="1">
    <source>
        <dbReference type="ARBA" id="ARBA00004371"/>
    </source>
</evidence>
<feature type="compositionally biased region" description="Basic and acidic residues" evidence="23">
    <location>
        <begin position="602"/>
        <end position="617"/>
    </location>
</feature>
<dbReference type="FunFam" id="1.20.120.980:FF:000001">
    <property type="entry name" value="Dipeptidyl peptidase 7"/>
    <property type="match status" value="1"/>
</dbReference>
<keyword evidence="8" id="KW-0732">Signal</keyword>
<sequence length="657" mass="70422">MMSGGGGGGPQTRDRGEGGNGGSRVPPPPTPPVHVTGPGPEEEPRSGQGETMTLRLFLVLFLLAPAAAEALDPGFQERYFEQTVDHFDFETYGNRTYLQRYLITEKFWKKGSGPLFFYTGNEGDIWNFAKNSDFILELAAAESALVIFAEHRYYGKSLPLGPGSIRRGSMGPLTVEQALADYAVLIGALQRQLGAAGLPLVAFGGSYGGMLSAYMRLKYPHLVTGALAASAPVLSVAGLGDPRQFFRDVTADFENFSPKCSGAVREAFGQIGDLALRQAYDPISRGMATCHRLSDGADVDQLLEFARNAFAMIAMMDYPYPTDFMGHFPAHPVAVGCERLLASSDRLRGLRALVGLLYNSSGAEPCFDIYRLYRKCSDPTGCGTGPDAEAWDYQACTEINLTFESTNVTDMFPAIPFTDALREHYCLEKWGVLPRKSWLLTHFGGSGKGAGRGDGATGPRSWVRGRPGTRNAEGSTPPPGPFTSGLFPVPIRGGNPKSSWRVGDGVRGWGGCVLTPCGTLSSVAPFKDLPEGSSPPPDLFTPLLLFLLLTLLPFSSPSSSPPPPTPPFFNGIRYYVSGTASHGLIRSDPVPVPPGARGLRPHFTEEGTAAERSDSPKVTEQTAKPAKCRRGGSLRPWELNPLLGVPVTPLKLAPGGN</sequence>
<keyword evidence="14" id="KW-0968">Cytoplasmic vesicle</keyword>
<evidence type="ECO:0000256" key="10">
    <source>
        <dbReference type="ARBA" id="ARBA00022825"/>
    </source>
</evidence>
<keyword evidence="6" id="KW-0964">Secreted</keyword>
<dbReference type="GO" id="GO:0005764">
    <property type="term" value="C:lysosome"/>
    <property type="evidence" value="ECO:0007669"/>
    <property type="project" value="UniProtKB-SubCell"/>
</dbReference>
<dbReference type="SUPFAM" id="SSF53474">
    <property type="entry name" value="alpha/beta-Hydrolases"/>
    <property type="match status" value="1"/>
</dbReference>
<evidence type="ECO:0000256" key="4">
    <source>
        <dbReference type="ARBA" id="ARBA00011079"/>
    </source>
</evidence>
<evidence type="ECO:0000313" key="24">
    <source>
        <dbReference type="Ensembl" id="ENSOANP00000053642.1"/>
    </source>
</evidence>
<evidence type="ECO:0000256" key="23">
    <source>
        <dbReference type="SAM" id="MobiDB-lite"/>
    </source>
</evidence>
<dbReference type="PANTHER" id="PTHR11010:SF107">
    <property type="entry name" value="DIPEPTIDYL PEPTIDASE 2"/>
    <property type="match status" value="1"/>
</dbReference>
<dbReference type="GO" id="GO:0005576">
    <property type="term" value="C:extracellular region"/>
    <property type="evidence" value="ECO:0007669"/>
    <property type="project" value="UniProtKB-SubCell"/>
</dbReference>
<keyword evidence="10" id="KW-0720">Serine protease</keyword>
<keyword evidence="7" id="KW-0645">Protease</keyword>